<dbReference type="Proteomes" id="UP001174677">
    <property type="component" value="Chromosome 8"/>
</dbReference>
<evidence type="ECO:0000256" key="4">
    <source>
        <dbReference type="SAM" id="SignalP"/>
    </source>
</evidence>
<keyword evidence="2" id="KW-0677">Repeat</keyword>
<evidence type="ECO:0000313" key="6">
    <source>
        <dbReference type="Proteomes" id="UP001174677"/>
    </source>
</evidence>
<sequence>MAKLSFLFEPFSIFFFVARSLCCPPYQKEALRHFKFLLLGNSSFPYSSSSPVLFVVLLYQKEALRHFKFLLLGNSSSISNMELYGNDNFTSDCCQWGLVGCTSQKVTHLHLSGLIPSLDLKKVVTSDVLAPLFHLQTLISLDISKNDIHGEILRVGFANISSLEYLDMDGNSFNGSLPPHLFSLWHLATINLDYNLIHGSIPTQIGNLSNLVAMSLYSNKISGAIPPSLFHLKRLGFLNLGRNFLNMELPAETGNLSNIEYLFLDNNNLSGEIPSSIRKMEQLKCLDLGDKFVIISLDQFLHPSQICLNWVLLDSSSNRFSGNKFPIFNQNSSLLYMDLSSNKLSGQVPTTFPLGIKVLVLSQNEFSHVLPQNLSNFNQLYYLDLRGNNIGGEIPNFLSQMSSLQMLNFRNNSFEGSISINLSSLSALQILDLSCNNNLSGIIPHTLGNLSGMVNHHDFSSSISSSIISQINIFPNTGFLIHAITVANQTVLLLRSLEVFWKKSKRSLPNKNLQLYAFFDLSNNQLSGEIPDSLGGLKNLKSVNLSQNKFFGRIPLSFGDLESLESLDLSHNNLFGEIPYTLANLFELSYLDLSKNKLEGCIPGVSCGKLPSEPKLKDGKLKKSKSWETWFSWEMAVIGYPSSFLSTVFVMYVIGYFNIIPQPSRRRRRRCLVRHGHFGF</sequence>
<dbReference type="Gene3D" id="3.80.10.10">
    <property type="entry name" value="Ribonuclease Inhibitor"/>
    <property type="match status" value="2"/>
</dbReference>
<dbReference type="InterPro" id="IPR003591">
    <property type="entry name" value="Leu-rich_rpt_typical-subtyp"/>
</dbReference>
<keyword evidence="1" id="KW-0433">Leucine-rich repeat</keyword>
<comment type="caution">
    <text evidence="5">The sequence shown here is derived from an EMBL/GenBank/DDBJ whole genome shotgun (WGS) entry which is preliminary data.</text>
</comment>
<keyword evidence="3" id="KW-0472">Membrane</keyword>
<feature type="signal peptide" evidence="4">
    <location>
        <begin position="1"/>
        <end position="22"/>
    </location>
</feature>
<gene>
    <name evidence="5" type="ORF">P3X46_014151</name>
</gene>
<dbReference type="SUPFAM" id="SSF52058">
    <property type="entry name" value="L domain-like"/>
    <property type="match status" value="2"/>
</dbReference>
<keyword evidence="4" id="KW-0732">Signal</keyword>
<accession>A0ABQ9M868</accession>
<evidence type="ECO:0000256" key="2">
    <source>
        <dbReference type="ARBA" id="ARBA00022737"/>
    </source>
</evidence>
<evidence type="ECO:0000256" key="1">
    <source>
        <dbReference type="ARBA" id="ARBA00022614"/>
    </source>
</evidence>
<evidence type="ECO:0000256" key="3">
    <source>
        <dbReference type="SAM" id="Phobius"/>
    </source>
</evidence>
<feature type="transmembrane region" description="Helical" evidence="3">
    <location>
        <begin position="638"/>
        <end position="660"/>
    </location>
</feature>
<dbReference type="InterPro" id="IPR032675">
    <property type="entry name" value="LRR_dom_sf"/>
</dbReference>
<keyword evidence="3" id="KW-0812">Transmembrane</keyword>
<dbReference type="PANTHER" id="PTHR48065">
    <property type="entry name" value="OS10G0469600 PROTEIN"/>
    <property type="match status" value="1"/>
</dbReference>
<reference evidence="5 6" key="1">
    <citation type="journal article" date="2023" name="Plant Biotechnol. J.">
        <title>Chromosome-level wild Hevea brasiliensis genome provides new tools for genomic-assisted breeding and valuable loci to elevate rubber yield.</title>
        <authorList>
            <person name="Cheng H."/>
            <person name="Song X."/>
            <person name="Hu Y."/>
            <person name="Wu T."/>
            <person name="Yang Q."/>
            <person name="An Z."/>
            <person name="Feng S."/>
            <person name="Deng Z."/>
            <person name="Wu W."/>
            <person name="Zeng X."/>
            <person name="Tu M."/>
            <person name="Wang X."/>
            <person name="Huang H."/>
        </authorList>
    </citation>
    <scope>NUCLEOTIDE SEQUENCE [LARGE SCALE GENOMIC DNA]</scope>
    <source>
        <strain evidence="5">MT/VB/25A 57/8</strain>
    </source>
</reference>
<evidence type="ECO:0000313" key="5">
    <source>
        <dbReference type="EMBL" id="KAJ9175610.1"/>
    </source>
</evidence>
<dbReference type="SMART" id="SM00369">
    <property type="entry name" value="LRR_TYP"/>
    <property type="match status" value="7"/>
</dbReference>
<dbReference type="EMBL" id="JARPOI010000008">
    <property type="protein sequence ID" value="KAJ9175610.1"/>
    <property type="molecule type" value="Genomic_DNA"/>
</dbReference>
<dbReference type="PANTHER" id="PTHR48065:SF56">
    <property type="entry name" value="RECEPTOR-LIKE PROTEIN 46"/>
    <property type="match status" value="1"/>
</dbReference>
<feature type="chain" id="PRO_5045358786" description="Leucine-rich repeat-containing N-terminal plant-type domain-containing protein" evidence="4">
    <location>
        <begin position="23"/>
        <end position="680"/>
    </location>
</feature>
<dbReference type="InterPro" id="IPR001611">
    <property type="entry name" value="Leu-rich_rpt"/>
</dbReference>
<dbReference type="Pfam" id="PF00560">
    <property type="entry name" value="LRR_1"/>
    <property type="match status" value="8"/>
</dbReference>
<keyword evidence="3" id="KW-1133">Transmembrane helix</keyword>
<organism evidence="5 6">
    <name type="scientific">Hevea brasiliensis</name>
    <name type="common">Para rubber tree</name>
    <name type="synonym">Siphonia brasiliensis</name>
    <dbReference type="NCBI Taxonomy" id="3981"/>
    <lineage>
        <taxon>Eukaryota</taxon>
        <taxon>Viridiplantae</taxon>
        <taxon>Streptophyta</taxon>
        <taxon>Embryophyta</taxon>
        <taxon>Tracheophyta</taxon>
        <taxon>Spermatophyta</taxon>
        <taxon>Magnoliopsida</taxon>
        <taxon>eudicotyledons</taxon>
        <taxon>Gunneridae</taxon>
        <taxon>Pentapetalae</taxon>
        <taxon>rosids</taxon>
        <taxon>fabids</taxon>
        <taxon>Malpighiales</taxon>
        <taxon>Euphorbiaceae</taxon>
        <taxon>Crotonoideae</taxon>
        <taxon>Micrandreae</taxon>
        <taxon>Hevea</taxon>
    </lineage>
</organism>
<evidence type="ECO:0008006" key="7">
    <source>
        <dbReference type="Google" id="ProtNLM"/>
    </source>
</evidence>
<name>A0ABQ9M868_HEVBR</name>
<keyword evidence="6" id="KW-1185">Reference proteome</keyword>
<dbReference type="PRINTS" id="PR00019">
    <property type="entry name" value="LEURICHRPT"/>
</dbReference>
<dbReference type="Pfam" id="PF13516">
    <property type="entry name" value="LRR_6"/>
    <property type="match status" value="1"/>
</dbReference>
<proteinExistence type="predicted"/>
<protein>
    <recommendedName>
        <fullName evidence="7">Leucine-rich repeat-containing N-terminal plant-type domain-containing protein</fullName>
    </recommendedName>
</protein>